<evidence type="ECO:0008006" key="3">
    <source>
        <dbReference type="Google" id="ProtNLM"/>
    </source>
</evidence>
<dbReference type="KEGG" id="senf:GJR95_12235"/>
<dbReference type="EMBL" id="CP045997">
    <property type="protein sequence ID" value="QHV95731.1"/>
    <property type="molecule type" value="Genomic_DNA"/>
</dbReference>
<evidence type="ECO:0000313" key="2">
    <source>
        <dbReference type="Proteomes" id="UP000464577"/>
    </source>
</evidence>
<dbReference type="Proteomes" id="UP000464577">
    <property type="component" value="Chromosome"/>
</dbReference>
<evidence type="ECO:0000313" key="1">
    <source>
        <dbReference type="EMBL" id="QHV95731.1"/>
    </source>
</evidence>
<gene>
    <name evidence="1" type="ORF">GJR95_12235</name>
</gene>
<sequence length="272" mass="31110">MMKYILSLASLLTMLAFESEEPVSKLNGAFRQAKNKYGSMTEWKARDSVTVIKVFRDGYWLGAFYDDKRRGSYDEKTTGIKPFNGACGGTYELKNGKYIEKVGFYSWDSTAVGSVFSFDYKISDKQYEQFGVMNSEKYPNYPINEVAERIKSTEPLKNAGLEGVWFMKEGQWGGTDRLGEGKYKNMQVVKIFSYPMVVYAYYNPITRRFDGAGGAMYQFDGKTLTETNEFWSWQADGKRKGNAETFKISLNNGQYVQQGWDGKLKEVFTKAN</sequence>
<reference evidence="1 2" key="1">
    <citation type="submission" date="2019-11" db="EMBL/GenBank/DDBJ databases">
        <title>Spirosoma endbachense sp. nov., isolated from a natural salt meadow.</title>
        <authorList>
            <person name="Rojas J."/>
            <person name="Ambika Manirajan B."/>
            <person name="Ratering S."/>
            <person name="Suarez C."/>
            <person name="Geissler-Plaum R."/>
            <person name="Schnell S."/>
        </authorList>
    </citation>
    <scope>NUCLEOTIDE SEQUENCE [LARGE SCALE GENOMIC DNA]</scope>
    <source>
        <strain evidence="1 2">I-24</strain>
    </source>
</reference>
<organism evidence="1 2">
    <name type="scientific">Spirosoma endbachense</name>
    <dbReference type="NCBI Taxonomy" id="2666025"/>
    <lineage>
        <taxon>Bacteria</taxon>
        <taxon>Pseudomonadati</taxon>
        <taxon>Bacteroidota</taxon>
        <taxon>Cytophagia</taxon>
        <taxon>Cytophagales</taxon>
        <taxon>Cytophagaceae</taxon>
        <taxon>Spirosoma</taxon>
    </lineage>
</organism>
<proteinExistence type="predicted"/>
<keyword evidence="2" id="KW-1185">Reference proteome</keyword>
<protein>
    <recommendedName>
        <fullName evidence="3">Membrane or secreted protein</fullName>
    </recommendedName>
</protein>
<accession>A0A6P1VR49</accession>
<name>A0A6P1VR49_9BACT</name>
<dbReference type="AlphaFoldDB" id="A0A6P1VR49"/>
<dbReference type="RefSeq" id="WP_162386140.1">
    <property type="nucleotide sequence ID" value="NZ_CP045997.1"/>
</dbReference>